<dbReference type="InterPro" id="IPR005358">
    <property type="entry name" value="Puta_zinc/iron-chelating_dom"/>
</dbReference>
<dbReference type="AlphaFoldDB" id="A0A7C4DAN2"/>
<accession>A0A7C4DAN2</accession>
<comment type="caution">
    <text evidence="1">The sequence shown here is derived from an EMBL/GenBank/DDBJ whole genome shotgun (WGS) entry which is preliminary data.</text>
</comment>
<evidence type="ECO:0000313" key="2">
    <source>
        <dbReference type="EMBL" id="HGQ59721.1"/>
    </source>
</evidence>
<name>A0A7C4DAN2_STAMA</name>
<gene>
    <name evidence="2" type="ORF">ENU09_03290</name>
    <name evidence="1" type="ORF">ENU14_05920</name>
</gene>
<dbReference type="EMBL" id="DTBJ01000051">
    <property type="protein sequence ID" value="HGM59098.1"/>
    <property type="molecule type" value="Genomic_DNA"/>
</dbReference>
<evidence type="ECO:0000313" key="1">
    <source>
        <dbReference type="EMBL" id="HGM59098.1"/>
    </source>
</evidence>
<dbReference type="EMBL" id="DTBE01000083">
    <property type="protein sequence ID" value="HGQ59721.1"/>
    <property type="molecule type" value="Genomic_DNA"/>
</dbReference>
<sequence>MCGSCCTKSPISILPHEDFTLRALADKYDVKYSSYPGYRVYDLQNRIYIALSYVIDTNTGACPFLSGNKCLIHYEYKPLICRSFPYVPIKVSYHIIPELKIIHAKSEYRISLLCNFVKNNEDKLRELAEKTNGAILHVIFEEQIRSAIEMDSIRNTLLNLLSTLWRRNDVDIVEDIDTGAPVVNLYDVLRMKFPELPYVLGINKILNRIT</sequence>
<protein>
    <submittedName>
        <fullName evidence="1">YkgJ family cysteine cluster protein</fullName>
    </submittedName>
</protein>
<organism evidence="1">
    <name type="scientific">Staphylothermus marinus</name>
    <dbReference type="NCBI Taxonomy" id="2280"/>
    <lineage>
        <taxon>Archaea</taxon>
        <taxon>Thermoproteota</taxon>
        <taxon>Thermoprotei</taxon>
        <taxon>Desulfurococcales</taxon>
        <taxon>Desulfurococcaceae</taxon>
        <taxon>Staphylothermus</taxon>
    </lineage>
</organism>
<reference evidence="1" key="1">
    <citation type="journal article" date="2020" name="mSystems">
        <title>Genome- and Community-Level Interaction Insights into Carbon Utilization and Element Cycling Functions of Hydrothermarchaeota in Hydrothermal Sediment.</title>
        <authorList>
            <person name="Zhou Z."/>
            <person name="Liu Y."/>
            <person name="Xu W."/>
            <person name="Pan J."/>
            <person name="Luo Z.H."/>
            <person name="Li M."/>
        </authorList>
    </citation>
    <scope>NUCLEOTIDE SEQUENCE [LARGE SCALE GENOMIC DNA]</scope>
    <source>
        <strain evidence="2">SpSt-638</strain>
        <strain evidence="1">SpSt-642</strain>
    </source>
</reference>
<dbReference type="Pfam" id="PF03692">
    <property type="entry name" value="CxxCxxCC"/>
    <property type="match status" value="1"/>
</dbReference>
<proteinExistence type="predicted"/>